<dbReference type="GO" id="GO:0005783">
    <property type="term" value="C:endoplasmic reticulum"/>
    <property type="evidence" value="ECO:0007669"/>
    <property type="project" value="TreeGrafter"/>
</dbReference>
<dbReference type="EMBL" id="MU007035">
    <property type="protein sequence ID" value="KAF2430899.1"/>
    <property type="molecule type" value="Genomic_DNA"/>
</dbReference>
<dbReference type="Pfam" id="PF03547">
    <property type="entry name" value="Mem_trans"/>
    <property type="match status" value="1"/>
</dbReference>
<feature type="region of interest" description="Disordered" evidence="5">
    <location>
        <begin position="177"/>
        <end position="207"/>
    </location>
</feature>
<reference evidence="7" key="1">
    <citation type="journal article" date="2020" name="Stud. Mycol.">
        <title>101 Dothideomycetes genomes: a test case for predicting lifestyles and emergence of pathogens.</title>
        <authorList>
            <person name="Haridas S."/>
            <person name="Albert R."/>
            <person name="Binder M."/>
            <person name="Bloem J."/>
            <person name="Labutti K."/>
            <person name="Salamov A."/>
            <person name="Andreopoulos B."/>
            <person name="Baker S."/>
            <person name="Barry K."/>
            <person name="Bills G."/>
            <person name="Bluhm B."/>
            <person name="Cannon C."/>
            <person name="Castanera R."/>
            <person name="Culley D."/>
            <person name="Daum C."/>
            <person name="Ezra D."/>
            <person name="Gonzalez J."/>
            <person name="Henrissat B."/>
            <person name="Kuo A."/>
            <person name="Liang C."/>
            <person name="Lipzen A."/>
            <person name="Lutzoni F."/>
            <person name="Magnuson J."/>
            <person name="Mondo S."/>
            <person name="Nolan M."/>
            <person name="Ohm R."/>
            <person name="Pangilinan J."/>
            <person name="Park H.-J."/>
            <person name="Ramirez L."/>
            <person name="Alfaro M."/>
            <person name="Sun H."/>
            <person name="Tritt A."/>
            <person name="Yoshinaga Y."/>
            <person name="Zwiers L.-H."/>
            <person name="Turgeon B."/>
            <person name="Goodwin S."/>
            <person name="Spatafora J."/>
            <person name="Crous P."/>
            <person name="Grigoriev I."/>
        </authorList>
    </citation>
    <scope>NUCLEOTIDE SEQUENCE</scope>
    <source>
        <strain evidence="7">CBS 130266</strain>
    </source>
</reference>
<evidence type="ECO:0000313" key="8">
    <source>
        <dbReference type="Proteomes" id="UP000800235"/>
    </source>
</evidence>
<dbReference type="GO" id="GO:0016020">
    <property type="term" value="C:membrane"/>
    <property type="evidence" value="ECO:0007669"/>
    <property type="project" value="UniProtKB-SubCell"/>
</dbReference>
<proteinExistence type="predicted"/>
<feature type="transmembrane region" description="Helical" evidence="6">
    <location>
        <begin position="296"/>
        <end position="314"/>
    </location>
</feature>
<evidence type="ECO:0000256" key="6">
    <source>
        <dbReference type="SAM" id="Phobius"/>
    </source>
</evidence>
<evidence type="ECO:0000256" key="2">
    <source>
        <dbReference type="ARBA" id="ARBA00022692"/>
    </source>
</evidence>
<feature type="transmembrane region" description="Helical" evidence="6">
    <location>
        <begin position="367"/>
        <end position="387"/>
    </location>
</feature>
<feature type="transmembrane region" description="Helical" evidence="6">
    <location>
        <begin position="335"/>
        <end position="355"/>
    </location>
</feature>
<evidence type="ECO:0000256" key="5">
    <source>
        <dbReference type="SAM" id="MobiDB-lite"/>
    </source>
</evidence>
<comment type="subcellular location">
    <subcellularLocation>
        <location evidence="1">Membrane</location>
        <topology evidence="1">Multi-pass membrane protein</topology>
    </subcellularLocation>
</comment>
<dbReference type="PANTHER" id="PTHR31794:SF4">
    <property type="entry name" value="AUXIN EFFLUX TRANSPORTER FAMILY PROTEIN (EUROFUNG)"/>
    <property type="match status" value="1"/>
</dbReference>
<feature type="compositionally biased region" description="Basic and acidic residues" evidence="5">
    <location>
        <begin position="190"/>
        <end position="207"/>
    </location>
</feature>
<keyword evidence="2 6" id="KW-0812">Transmembrane</keyword>
<evidence type="ECO:0000256" key="3">
    <source>
        <dbReference type="ARBA" id="ARBA00022989"/>
    </source>
</evidence>
<accession>A0A9P4NRP8</accession>
<sequence length="433" mass="46864">MSGNGFLSSFSGAVQASVSVLLTIFVGVLLSQLNFLNESSAKEISATCVKVFLPALLFEKLGSNLHFDTALRYVPVLVWSVTYNVTSIIIGIVATRVFKLPTWVTPAIALNNTTSLPLLLFQALEATGMLSGMLMGSSDSISDAVKRAEPYFLVNAVVSDCLTFAVGPKLLNGLMGNSPASSEDKDLEEEQHGTESGERANEEPHERTSLLPNYVHENRTALQNGAYAKGKHHFDSLPDWLRETLDFAFQFMNAPTIGAVIGALVGLIPALHKAFSADSGEGGVMNAWFTECIKDIGQLFAAVQIIVVGVELSATMRRMKRGESNGAVPWRSIAFITLVRFIIFPLMSIPLFWAFATKTDVLGNDPILWFSIMLMAAGPPAMILLPLADVNGSSEHDKMRIAKFLTQIQYAITPLMSLSVVGSLKATQAAMKK</sequence>
<evidence type="ECO:0000256" key="1">
    <source>
        <dbReference type="ARBA" id="ARBA00004141"/>
    </source>
</evidence>
<comment type="caution">
    <text evidence="7">The sequence shown here is derived from an EMBL/GenBank/DDBJ whole genome shotgun (WGS) entry which is preliminary data.</text>
</comment>
<dbReference type="OrthoDB" id="191139at2759"/>
<evidence type="ECO:0000313" key="7">
    <source>
        <dbReference type="EMBL" id="KAF2430899.1"/>
    </source>
</evidence>
<name>A0A9P4NRP8_9PEZI</name>
<dbReference type="PANTHER" id="PTHR31794">
    <property type="entry name" value="AUXIN EFFLUX TRANSPORTER FAMILY PROTEIN (EUROFUNG)"/>
    <property type="match status" value="1"/>
</dbReference>
<organism evidence="7 8">
    <name type="scientific">Tothia fuscella</name>
    <dbReference type="NCBI Taxonomy" id="1048955"/>
    <lineage>
        <taxon>Eukaryota</taxon>
        <taxon>Fungi</taxon>
        <taxon>Dikarya</taxon>
        <taxon>Ascomycota</taxon>
        <taxon>Pezizomycotina</taxon>
        <taxon>Dothideomycetes</taxon>
        <taxon>Pleosporomycetidae</taxon>
        <taxon>Venturiales</taxon>
        <taxon>Cylindrosympodiaceae</taxon>
        <taxon>Tothia</taxon>
    </lineage>
</organism>
<dbReference type="Proteomes" id="UP000800235">
    <property type="component" value="Unassembled WGS sequence"/>
</dbReference>
<feature type="transmembrane region" description="Helical" evidence="6">
    <location>
        <begin position="251"/>
        <end position="271"/>
    </location>
</feature>
<gene>
    <name evidence="7" type="ORF">EJ08DRAFT_687610</name>
</gene>
<dbReference type="AlphaFoldDB" id="A0A9P4NRP8"/>
<dbReference type="GO" id="GO:0055085">
    <property type="term" value="P:transmembrane transport"/>
    <property type="evidence" value="ECO:0007669"/>
    <property type="project" value="InterPro"/>
</dbReference>
<keyword evidence="3 6" id="KW-1133">Transmembrane helix</keyword>
<feature type="transmembrane region" description="Helical" evidence="6">
    <location>
        <begin position="76"/>
        <end position="98"/>
    </location>
</feature>
<evidence type="ECO:0000256" key="4">
    <source>
        <dbReference type="ARBA" id="ARBA00023136"/>
    </source>
</evidence>
<dbReference type="InterPro" id="IPR004776">
    <property type="entry name" value="Mem_transp_PIN-like"/>
</dbReference>
<feature type="transmembrane region" description="Helical" evidence="6">
    <location>
        <begin position="6"/>
        <end position="30"/>
    </location>
</feature>
<keyword evidence="4 6" id="KW-0472">Membrane</keyword>
<keyword evidence="8" id="KW-1185">Reference proteome</keyword>
<protein>
    <submittedName>
        <fullName evidence="7">Uncharacterized protein</fullName>
    </submittedName>
</protein>